<accession>A0A177DBG2</accession>
<dbReference type="Proteomes" id="UP000077248">
    <property type="component" value="Unassembled WGS sequence"/>
</dbReference>
<dbReference type="Pfam" id="PF06985">
    <property type="entry name" value="HET"/>
    <property type="match status" value="1"/>
</dbReference>
<dbReference type="KEGG" id="aalt:CC77DRAFT_918214"/>
<name>A0A177DBG2_ALTAL</name>
<evidence type="ECO:0000259" key="1">
    <source>
        <dbReference type="Pfam" id="PF06985"/>
    </source>
</evidence>
<organism evidence="2 3">
    <name type="scientific">Alternaria alternata</name>
    <name type="common">Alternaria rot fungus</name>
    <name type="synonym">Torula alternata</name>
    <dbReference type="NCBI Taxonomy" id="5599"/>
    <lineage>
        <taxon>Eukaryota</taxon>
        <taxon>Fungi</taxon>
        <taxon>Dikarya</taxon>
        <taxon>Ascomycota</taxon>
        <taxon>Pezizomycotina</taxon>
        <taxon>Dothideomycetes</taxon>
        <taxon>Pleosporomycetidae</taxon>
        <taxon>Pleosporales</taxon>
        <taxon>Pleosporineae</taxon>
        <taxon>Pleosporaceae</taxon>
        <taxon>Alternaria</taxon>
        <taxon>Alternaria sect. Alternaria</taxon>
        <taxon>Alternaria alternata complex</taxon>
    </lineage>
</organism>
<dbReference type="RefSeq" id="XP_018382554.1">
    <property type="nucleotide sequence ID" value="XM_018533690.1"/>
</dbReference>
<feature type="non-terminal residue" evidence="2">
    <location>
        <position position="147"/>
    </location>
</feature>
<dbReference type="OMA" id="GPYWIDA"/>
<dbReference type="InterPro" id="IPR052895">
    <property type="entry name" value="HetReg/Transcr_Mod"/>
</dbReference>
<keyword evidence="3" id="KW-1185">Reference proteome</keyword>
<protein>
    <submittedName>
        <fullName evidence="2">Heterokaryon incompatibility</fullName>
    </submittedName>
</protein>
<dbReference type="InterPro" id="IPR010730">
    <property type="entry name" value="HET"/>
</dbReference>
<feature type="non-terminal residue" evidence="2">
    <location>
        <position position="1"/>
    </location>
</feature>
<dbReference type="VEuPathDB" id="FungiDB:CC77DRAFT_918214"/>
<sequence>YTCLSYCWGDPNPSCLIEIDDKAFAIGHNLFDFLAAARRTAACDDSLATGPYWIDALCIDQSNVSERNHQVRQMGTIYAQAIQVHVWLGPALPDIAVSRSRKLRSSYERQDFLDTNSTDELLQHVSENVYWTRAWIVQELVLAQQVI</sequence>
<gene>
    <name evidence="2" type="ORF">CC77DRAFT_918214</name>
</gene>
<dbReference type="AlphaFoldDB" id="A0A177DBG2"/>
<proteinExistence type="predicted"/>
<dbReference type="PANTHER" id="PTHR24148:SF73">
    <property type="entry name" value="HET DOMAIN PROTEIN (AFU_ORTHOLOGUE AFUA_8G01020)"/>
    <property type="match status" value="1"/>
</dbReference>
<reference evidence="2 3" key="1">
    <citation type="submission" date="2016-05" db="EMBL/GenBank/DDBJ databases">
        <title>Comparative analysis of secretome profiles of manganese(II)-oxidizing ascomycete fungi.</title>
        <authorList>
            <consortium name="DOE Joint Genome Institute"/>
            <person name="Zeiner C.A."/>
            <person name="Purvine S.O."/>
            <person name="Zink E.M."/>
            <person name="Wu S."/>
            <person name="Pasa-Tolic L."/>
            <person name="Chaput D.L."/>
            <person name="Haridas S."/>
            <person name="Grigoriev I.V."/>
            <person name="Santelli C.M."/>
            <person name="Hansel C.M."/>
        </authorList>
    </citation>
    <scope>NUCLEOTIDE SEQUENCE [LARGE SCALE GENOMIC DNA]</scope>
    <source>
        <strain evidence="2 3">SRC1lrK2f</strain>
    </source>
</reference>
<dbReference type="GeneID" id="29119284"/>
<evidence type="ECO:0000313" key="2">
    <source>
        <dbReference type="EMBL" id="OAG17133.1"/>
    </source>
</evidence>
<feature type="domain" description="Heterokaryon incompatibility" evidence="1">
    <location>
        <begin position="1"/>
        <end position="139"/>
    </location>
</feature>
<evidence type="ECO:0000313" key="3">
    <source>
        <dbReference type="Proteomes" id="UP000077248"/>
    </source>
</evidence>
<dbReference type="PANTHER" id="PTHR24148">
    <property type="entry name" value="ANKYRIN REPEAT DOMAIN-CONTAINING PROTEIN 39 HOMOLOG-RELATED"/>
    <property type="match status" value="1"/>
</dbReference>
<dbReference type="EMBL" id="KV441487">
    <property type="protein sequence ID" value="OAG17133.1"/>
    <property type="molecule type" value="Genomic_DNA"/>
</dbReference>
<dbReference type="STRING" id="5599.A0A177DBG2"/>